<dbReference type="EMBL" id="LR796794">
    <property type="protein sequence ID" value="CAB4166097.1"/>
    <property type="molecule type" value="Genomic_DNA"/>
</dbReference>
<name>A0A6J5P480_9CAUD</name>
<protein>
    <submittedName>
        <fullName evidence="1">Uncharacterized protein</fullName>
    </submittedName>
</protein>
<sequence length="157" mass="16827">MFEHDQWYTGTITGVEYIKSPTKGTPGLQISVDVSDRGIIQGVWWLTNAMVSAPGDKSRKVPQWEAAQMRCKQFGCTQEGLVHPQAWLDHINNTLAGQQASVLAEVNSYGDVSASMIGKPKAGGASKFVAVEAAASPFAARPAADDPFAVSDDDIPY</sequence>
<gene>
    <name evidence="1" type="ORF">UFOVP836_13</name>
</gene>
<accession>A0A6J5P480</accession>
<organism evidence="1">
    <name type="scientific">uncultured Caudovirales phage</name>
    <dbReference type="NCBI Taxonomy" id="2100421"/>
    <lineage>
        <taxon>Viruses</taxon>
        <taxon>Duplodnaviria</taxon>
        <taxon>Heunggongvirae</taxon>
        <taxon>Uroviricota</taxon>
        <taxon>Caudoviricetes</taxon>
        <taxon>Peduoviridae</taxon>
        <taxon>Maltschvirus</taxon>
        <taxon>Maltschvirus maltsch</taxon>
    </lineage>
</organism>
<evidence type="ECO:0000313" key="1">
    <source>
        <dbReference type="EMBL" id="CAB4166097.1"/>
    </source>
</evidence>
<reference evidence="1" key="1">
    <citation type="submission" date="2020-04" db="EMBL/GenBank/DDBJ databases">
        <authorList>
            <person name="Chiriac C."/>
            <person name="Salcher M."/>
            <person name="Ghai R."/>
            <person name="Kavagutti S V."/>
        </authorList>
    </citation>
    <scope>NUCLEOTIDE SEQUENCE</scope>
</reference>
<proteinExistence type="predicted"/>